<keyword evidence="3 7" id="KW-0375">Hydrogen ion transport</keyword>
<dbReference type="Proteomes" id="UP000652681">
    <property type="component" value="Unassembled WGS sequence"/>
</dbReference>
<evidence type="ECO:0000313" key="8">
    <source>
        <dbReference type="EMBL" id="MBC9812328.1"/>
    </source>
</evidence>
<reference evidence="8" key="1">
    <citation type="submission" date="2020-09" db="EMBL/GenBank/DDBJ databases">
        <title>Taishania pollutisoli gen. nov., sp. nov., Isolated from Tetrabromobisphenol A-Contaminated Soil.</title>
        <authorList>
            <person name="Chen Q."/>
        </authorList>
    </citation>
    <scope>NUCLEOTIDE SEQUENCE</scope>
    <source>
        <strain evidence="8">CZZ-1</strain>
    </source>
</reference>
<comment type="function">
    <text evidence="7">This protein is part of the stalk that links CF(0) to CF(1). It either transmits conformational changes from CF(0) to CF(1) or is implicated in proton conduction.</text>
</comment>
<proteinExistence type="inferred from homology"/>
<protein>
    <recommendedName>
        <fullName evidence="7">ATP synthase subunit delta</fullName>
    </recommendedName>
    <alternativeName>
        <fullName evidence="7">ATP synthase F(1) sector subunit delta</fullName>
    </alternativeName>
    <alternativeName>
        <fullName evidence="7">F-type ATPase subunit delta</fullName>
        <shortName evidence="7">F-ATPase subunit delta</shortName>
    </alternativeName>
</protein>
<comment type="caution">
    <text evidence="8">The sequence shown here is derived from an EMBL/GenBank/DDBJ whole genome shotgun (WGS) entry which is preliminary data.</text>
</comment>
<keyword evidence="9" id="KW-1185">Reference proteome</keyword>
<dbReference type="PRINTS" id="PR00125">
    <property type="entry name" value="ATPASEDELTA"/>
</dbReference>
<comment type="subcellular location">
    <subcellularLocation>
        <location evidence="7">Cell membrane</location>
        <topology evidence="7">Peripheral membrane protein</topology>
    </subcellularLocation>
    <subcellularLocation>
        <location evidence="1">Membrane</location>
    </subcellularLocation>
</comment>
<dbReference type="Gene3D" id="1.10.520.20">
    <property type="entry name" value="N-terminal domain of the delta subunit of the F1F0-ATP synthase"/>
    <property type="match status" value="1"/>
</dbReference>
<dbReference type="GO" id="GO:0045259">
    <property type="term" value="C:proton-transporting ATP synthase complex"/>
    <property type="evidence" value="ECO:0007669"/>
    <property type="project" value="UniProtKB-KW"/>
</dbReference>
<comment type="similarity">
    <text evidence="7">Belongs to the ATPase delta chain family.</text>
</comment>
<keyword evidence="4 7" id="KW-0406">Ion transport</keyword>
<gene>
    <name evidence="7 8" type="primary">atpH</name>
    <name evidence="8" type="ORF">H9Y05_07515</name>
</gene>
<dbReference type="PANTHER" id="PTHR11910">
    <property type="entry name" value="ATP SYNTHASE DELTA CHAIN"/>
    <property type="match status" value="1"/>
</dbReference>
<dbReference type="RefSeq" id="WP_163489724.1">
    <property type="nucleotide sequence ID" value="NZ_JACVEL010000004.1"/>
</dbReference>
<evidence type="ECO:0000256" key="2">
    <source>
        <dbReference type="ARBA" id="ARBA00022448"/>
    </source>
</evidence>
<dbReference type="EMBL" id="JACVEL010000004">
    <property type="protein sequence ID" value="MBC9812328.1"/>
    <property type="molecule type" value="Genomic_DNA"/>
</dbReference>
<name>A0A8J6PBY0_9FLAO</name>
<accession>A0A8J6PBY0</accession>
<organism evidence="8 9">
    <name type="scientific">Taishania pollutisoli</name>
    <dbReference type="NCBI Taxonomy" id="2766479"/>
    <lineage>
        <taxon>Bacteria</taxon>
        <taxon>Pseudomonadati</taxon>
        <taxon>Bacteroidota</taxon>
        <taxon>Flavobacteriia</taxon>
        <taxon>Flavobacteriales</taxon>
        <taxon>Crocinitomicaceae</taxon>
        <taxon>Taishania</taxon>
    </lineage>
</organism>
<dbReference type="InterPro" id="IPR000711">
    <property type="entry name" value="ATPase_OSCP/dsu"/>
</dbReference>
<dbReference type="SUPFAM" id="SSF47928">
    <property type="entry name" value="N-terminal domain of the delta subunit of the F1F0-ATP synthase"/>
    <property type="match status" value="1"/>
</dbReference>
<comment type="function">
    <text evidence="7">F(1)F(0) ATP synthase produces ATP from ADP in the presence of a proton or sodium gradient. F-type ATPases consist of two structural domains, F(1) containing the extramembraneous catalytic core and F(0) containing the membrane proton channel, linked together by a central stalk and a peripheral stalk. During catalysis, ATP synthesis in the catalytic domain of F(1) is coupled via a rotary mechanism of the central stalk subunits to proton translocation.</text>
</comment>
<evidence type="ECO:0000256" key="4">
    <source>
        <dbReference type="ARBA" id="ARBA00023065"/>
    </source>
</evidence>
<evidence type="ECO:0000256" key="3">
    <source>
        <dbReference type="ARBA" id="ARBA00022781"/>
    </source>
</evidence>
<evidence type="ECO:0000256" key="6">
    <source>
        <dbReference type="ARBA" id="ARBA00023310"/>
    </source>
</evidence>
<dbReference type="AlphaFoldDB" id="A0A8J6PBY0"/>
<sequence length="177" mass="19576">MKGTKAASRYAKALLDLAIEGNQVDAVLNDMNYLSVVSNDSREFQLLVQSPIINSDKKIAIFNELFGQFQQISRMFIELITKKGREVLLSAIAASFQDQVNKYKGITPLTIISAVPLSETTKNKIVEKVKGSVSGTLEITEKIDPTLIGGFIVRMDDKQIDASVASQLNNLKQRLTR</sequence>
<evidence type="ECO:0000313" key="9">
    <source>
        <dbReference type="Proteomes" id="UP000652681"/>
    </source>
</evidence>
<dbReference type="InterPro" id="IPR026015">
    <property type="entry name" value="ATP_synth_OSCP/delta_N_sf"/>
</dbReference>
<evidence type="ECO:0000256" key="5">
    <source>
        <dbReference type="ARBA" id="ARBA00023136"/>
    </source>
</evidence>
<keyword evidence="5 7" id="KW-0472">Membrane</keyword>
<dbReference type="Pfam" id="PF00213">
    <property type="entry name" value="OSCP"/>
    <property type="match status" value="1"/>
</dbReference>
<dbReference type="GO" id="GO:0005886">
    <property type="term" value="C:plasma membrane"/>
    <property type="evidence" value="ECO:0007669"/>
    <property type="project" value="UniProtKB-SubCell"/>
</dbReference>
<keyword evidence="2 7" id="KW-0813">Transport</keyword>
<dbReference type="NCBIfam" id="TIGR01145">
    <property type="entry name" value="ATP_synt_delta"/>
    <property type="match status" value="1"/>
</dbReference>
<dbReference type="GO" id="GO:0046933">
    <property type="term" value="F:proton-transporting ATP synthase activity, rotational mechanism"/>
    <property type="evidence" value="ECO:0007669"/>
    <property type="project" value="UniProtKB-UniRule"/>
</dbReference>
<evidence type="ECO:0000256" key="1">
    <source>
        <dbReference type="ARBA" id="ARBA00004370"/>
    </source>
</evidence>
<keyword evidence="7" id="KW-0139">CF(1)</keyword>
<keyword evidence="7" id="KW-1003">Cell membrane</keyword>
<keyword evidence="6 7" id="KW-0066">ATP synthesis</keyword>
<dbReference type="HAMAP" id="MF_01416">
    <property type="entry name" value="ATP_synth_delta_bact"/>
    <property type="match status" value="1"/>
</dbReference>
<evidence type="ECO:0000256" key="7">
    <source>
        <dbReference type="HAMAP-Rule" id="MF_01416"/>
    </source>
</evidence>